<evidence type="ECO:0000259" key="6">
    <source>
        <dbReference type="PROSITE" id="PS00623"/>
    </source>
</evidence>
<comment type="caution">
    <text evidence="8">The sequence shown here is derived from an EMBL/GenBank/DDBJ whole genome shotgun (WGS) entry which is preliminary data.</text>
</comment>
<evidence type="ECO:0000256" key="4">
    <source>
        <dbReference type="RuleBase" id="RU000411"/>
    </source>
</evidence>
<dbReference type="SUPFAM" id="SSF51905">
    <property type="entry name" value="FAD/NAD(P)-binding domain"/>
    <property type="match status" value="1"/>
</dbReference>
<organism evidence="8 9">
    <name type="scientific">Aphidius gifuensis</name>
    <name type="common">Parasitoid wasp</name>
    <dbReference type="NCBI Taxonomy" id="684658"/>
    <lineage>
        <taxon>Eukaryota</taxon>
        <taxon>Metazoa</taxon>
        <taxon>Ecdysozoa</taxon>
        <taxon>Arthropoda</taxon>
        <taxon>Hexapoda</taxon>
        <taxon>Insecta</taxon>
        <taxon>Pterygota</taxon>
        <taxon>Neoptera</taxon>
        <taxon>Endopterygota</taxon>
        <taxon>Hymenoptera</taxon>
        <taxon>Apocrita</taxon>
        <taxon>Ichneumonoidea</taxon>
        <taxon>Braconidae</taxon>
        <taxon>Aphidiinae</taxon>
        <taxon>Aphidius</taxon>
    </lineage>
</organism>
<dbReference type="AlphaFoldDB" id="A0A834Y352"/>
<dbReference type="Gene3D" id="3.50.50.60">
    <property type="entry name" value="FAD/NAD(P)-binding domain"/>
    <property type="match status" value="1"/>
</dbReference>
<dbReference type="EMBL" id="JACMRX010000001">
    <property type="protein sequence ID" value="KAF7996822.1"/>
    <property type="molecule type" value="Genomic_DNA"/>
</dbReference>
<dbReference type="Pfam" id="PF05199">
    <property type="entry name" value="GMC_oxred_C"/>
    <property type="match status" value="1"/>
</dbReference>
<sequence>MNLMSLYSAKRIALISSKRFIFLSILRYLIINTRHDIVDKNNRINIVKSYELLNSYDYIIIGGGTAGCVVANRLSENDNITVLLLEAGDDEPLLSEVPVIFPTLQLTKLDWKFRTEKSNNYCRGMENGVCNWPRGKVIGGSSVLNAMLYVRGNRRDYDTWEKAGNPGWGYRDVLRYFKKSENINIDELKGSVYHGHDGPLSVEKFRYHAPLTDYFLSAGREMGYKNTDINGARQSGFTYSHGTLKNGLRMSAAKAYLRPVSKRKNLHVWNHARVEKIIIDDKSKIAYGVEINCEKKKYIIYAGREIILSAGSIQSPQLLMLSGVGEKEHLDEIGIRVIKNLPGVGKNLQDHVAIGGINYLIDPPKVYDELYGFSFVLPKCLTIKSIKEFLFNHTGPLYALPTCEAMGFINTKFTNYYKDYPDIQILFSSASDSTEGGIYGTQNCGLKSDIYANSYENILYQESFVAVPLLLRPKSRGFIKLRSSNINDYPVIVPNYFSHKKDLDTLIEGAKFIHKMSQTKIMKSLNARPNTNVIPECAEFLFLSDDYWRCLATVYTLTIYHPTGTCKMGKVNDQMAVVDARLRVHGVQGVRVIDASIMPTIVSGNTNAPTIMIAEKAADMIKQDWTIIDNYYPNIFVNHSMPIGKLKNKFNKKKYWDIDKKLLSLIFLIININKSCAENYPDEFCSLEVKEISPNDKNTLAKLSTGQINFAINTLDKTASIVSKENIVLSPHSIYEALLIVYIGSGGSTMKNLQKILGIPDDLTQDDIEEFYMSDYWKKTCSKYVDDTSMRSKFLVANRIYMSAELKTNNKILKRISEKFNEDNSMLELNTRRININKWVEDNTDKNIQEMISPGDIWSGADVIFVNGVYMKTTWKHPFDPASTKDDIFYGFENTNVRYMFQEKNYLYKYSMYLGAEILELPYDDDDISMYVFLPTKTSDDDDGIKNLIDQMKTQQGIVELGDIFVNYKMDKKSVKLLLPRFIIEKELPIDIILDSMGSGDLVGRKINPNLSRFTENDIYLADFVHKTKIEVGEDGITPDDHHEVHTEFKDNGEPVKFYANYPFIYLIFDRFTETILLAGIYRSN</sequence>
<evidence type="ECO:0000256" key="5">
    <source>
        <dbReference type="RuleBase" id="RU003968"/>
    </source>
</evidence>
<evidence type="ECO:0000313" key="8">
    <source>
        <dbReference type="EMBL" id="KAF7996822.1"/>
    </source>
</evidence>
<keyword evidence="2" id="KW-0646">Protease inhibitor</keyword>
<dbReference type="PROSITE" id="PS00624">
    <property type="entry name" value="GMC_OXRED_2"/>
    <property type="match status" value="1"/>
</dbReference>
<dbReference type="SMART" id="SM00093">
    <property type="entry name" value="SERPIN"/>
    <property type="match status" value="1"/>
</dbReference>
<proteinExistence type="inferred from homology"/>
<dbReference type="GO" id="GO:0050660">
    <property type="term" value="F:flavin adenine dinucleotide binding"/>
    <property type="evidence" value="ECO:0007669"/>
    <property type="project" value="InterPro"/>
</dbReference>
<dbReference type="Gene3D" id="3.30.497.10">
    <property type="entry name" value="Antithrombin, subunit I, domain 2"/>
    <property type="match status" value="1"/>
</dbReference>
<dbReference type="InterPro" id="IPR036188">
    <property type="entry name" value="FAD/NAD-bd_sf"/>
</dbReference>
<keyword evidence="3" id="KW-0722">Serine protease inhibitor</keyword>
<evidence type="ECO:0000259" key="7">
    <source>
        <dbReference type="PROSITE" id="PS00624"/>
    </source>
</evidence>
<dbReference type="InterPro" id="IPR000172">
    <property type="entry name" value="GMC_OxRdtase_N"/>
</dbReference>
<dbReference type="OrthoDB" id="269227at2759"/>
<comment type="similarity">
    <text evidence="4">Belongs to the serpin family.</text>
</comment>
<dbReference type="SUPFAM" id="SSF56574">
    <property type="entry name" value="Serpins"/>
    <property type="match status" value="1"/>
</dbReference>
<dbReference type="GO" id="GO:0016614">
    <property type="term" value="F:oxidoreductase activity, acting on CH-OH group of donors"/>
    <property type="evidence" value="ECO:0007669"/>
    <property type="project" value="InterPro"/>
</dbReference>
<dbReference type="Proteomes" id="UP000639338">
    <property type="component" value="Unassembled WGS sequence"/>
</dbReference>
<evidence type="ECO:0000256" key="2">
    <source>
        <dbReference type="ARBA" id="ARBA00022690"/>
    </source>
</evidence>
<dbReference type="GO" id="GO:0004867">
    <property type="term" value="F:serine-type endopeptidase inhibitor activity"/>
    <property type="evidence" value="ECO:0007669"/>
    <property type="project" value="UniProtKB-KW"/>
</dbReference>
<gene>
    <name evidence="8" type="ORF">HCN44_002468</name>
</gene>
<evidence type="ECO:0000256" key="3">
    <source>
        <dbReference type="ARBA" id="ARBA00022900"/>
    </source>
</evidence>
<evidence type="ECO:0000256" key="1">
    <source>
        <dbReference type="ARBA" id="ARBA00010790"/>
    </source>
</evidence>
<reference evidence="8 9" key="1">
    <citation type="submission" date="2020-08" db="EMBL/GenBank/DDBJ databases">
        <title>Aphidius gifuensis genome sequencing and assembly.</title>
        <authorList>
            <person name="Du Z."/>
        </authorList>
    </citation>
    <scope>NUCLEOTIDE SEQUENCE [LARGE SCALE GENOMIC DNA]</scope>
    <source>
        <strain evidence="8">YNYX2018</strain>
        <tissue evidence="8">Adults</tissue>
    </source>
</reference>
<feature type="domain" description="Glucose-methanol-choline oxidoreductase N-terminal" evidence="7">
    <location>
        <begin position="311"/>
        <end position="325"/>
    </location>
</feature>
<dbReference type="InterPro" id="IPR042178">
    <property type="entry name" value="Serpin_sf_1"/>
</dbReference>
<dbReference type="InterPro" id="IPR042185">
    <property type="entry name" value="Serpin_sf_2"/>
</dbReference>
<dbReference type="Pfam" id="PF00079">
    <property type="entry name" value="Serpin"/>
    <property type="match status" value="1"/>
</dbReference>
<dbReference type="InterPro" id="IPR036186">
    <property type="entry name" value="Serpin_sf"/>
</dbReference>
<dbReference type="Gene3D" id="2.30.39.10">
    <property type="entry name" value="Alpha-1-antitrypsin, domain 1"/>
    <property type="match status" value="1"/>
</dbReference>
<comment type="similarity">
    <text evidence="1 5">Belongs to the GMC oxidoreductase family.</text>
</comment>
<evidence type="ECO:0000313" key="9">
    <source>
        <dbReference type="Proteomes" id="UP000639338"/>
    </source>
</evidence>
<keyword evidence="9" id="KW-1185">Reference proteome</keyword>
<dbReference type="Pfam" id="PF00732">
    <property type="entry name" value="GMC_oxred_N"/>
    <property type="match status" value="1"/>
</dbReference>
<dbReference type="PANTHER" id="PTHR11552">
    <property type="entry name" value="GLUCOSE-METHANOL-CHOLINE GMC OXIDOREDUCTASE"/>
    <property type="match status" value="1"/>
</dbReference>
<dbReference type="Gene3D" id="3.30.560.10">
    <property type="entry name" value="Glucose Oxidase, domain 3"/>
    <property type="match status" value="1"/>
</dbReference>
<dbReference type="SUPFAM" id="SSF54373">
    <property type="entry name" value="FAD-linked reductases, C-terminal domain"/>
    <property type="match status" value="1"/>
</dbReference>
<dbReference type="PANTHER" id="PTHR11552:SF186">
    <property type="entry name" value="GLUCOSE-METHANOL-CHOLINE OXIDOREDUCTASE N-TERMINAL DOMAIN-CONTAINING PROTEIN"/>
    <property type="match status" value="1"/>
</dbReference>
<name>A0A834Y352_APHGI</name>
<keyword evidence="5" id="KW-0274">FAD</keyword>
<keyword evidence="5" id="KW-0285">Flavoprotein</keyword>
<feature type="domain" description="Glucose-methanol-choline oxidoreductase N-terminal" evidence="6">
    <location>
        <begin position="135"/>
        <end position="158"/>
    </location>
</feature>
<dbReference type="PROSITE" id="PS00623">
    <property type="entry name" value="GMC_OXRED_1"/>
    <property type="match status" value="1"/>
</dbReference>
<dbReference type="InterPro" id="IPR007867">
    <property type="entry name" value="GMC_OxRtase_C"/>
</dbReference>
<dbReference type="InterPro" id="IPR023796">
    <property type="entry name" value="Serpin_dom"/>
</dbReference>
<accession>A0A834Y352</accession>
<dbReference type="InterPro" id="IPR012132">
    <property type="entry name" value="GMC_OxRdtase"/>
</dbReference>
<protein>
    <recommendedName>
        <fullName evidence="6 7">Glucose-methanol-choline oxidoreductase N-terminal domain-containing protein</fullName>
    </recommendedName>
</protein>